<proteinExistence type="predicted"/>
<organism evidence="1 2">
    <name type="scientific">Serratia proteamaculans</name>
    <dbReference type="NCBI Taxonomy" id="28151"/>
    <lineage>
        <taxon>Bacteria</taxon>
        <taxon>Pseudomonadati</taxon>
        <taxon>Pseudomonadota</taxon>
        <taxon>Gammaproteobacteria</taxon>
        <taxon>Enterobacterales</taxon>
        <taxon>Yersiniaceae</taxon>
        <taxon>Serratia</taxon>
    </lineage>
</organism>
<protein>
    <submittedName>
        <fullName evidence="1">Thioesterase family protein</fullName>
    </submittedName>
</protein>
<dbReference type="CDD" id="cd00586">
    <property type="entry name" value="4HBT"/>
    <property type="match status" value="1"/>
</dbReference>
<dbReference type="Gene3D" id="3.10.129.10">
    <property type="entry name" value="Hotdog Thioesterase"/>
    <property type="match status" value="1"/>
</dbReference>
<dbReference type="PANTHER" id="PTHR12475:SF4">
    <property type="entry name" value="PROTEIN THEM6"/>
    <property type="match status" value="1"/>
</dbReference>
<reference evidence="1 2" key="1">
    <citation type="submission" date="2020-12" db="EMBL/GenBank/DDBJ databases">
        <title>Enhanced detection system for hospital associated transmission using whole genome sequencing surveillance.</title>
        <authorList>
            <person name="Harrison L.H."/>
            <person name="Van Tyne D."/>
            <person name="Marsh J.W."/>
            <person name="Griffith M.P."/>
            <person name="Snyder D.J."/>
            <person name="Cooper V.S."/>
            <person name="Mustapha M."/>
        </authorList>
    </citation>
    <scope>NUCLEOTIDE SEQUENCE [LARGE SCALE GENOMIC DNA]</scope>
    <source>
        <strain evidence="1 2">SER00238</strain>
    </source>
</reference>
<dbReference type="InterPro" id="IPR029069">
    <property type="entry name" value="HotDog_dom_sf"/>
</dbReference>
<evidence type="ECO:0000313" key="2">
    <source>
        <dbReference type="Proteomes" id="UP000639004"/>
    </source>
</evidence>
<accession>A0ABS0TZC6</accession>
<dbReference type="EMBL" id="JAEHSL010000074">
    <property type="protein sequence ID" value="MBI6183727.1"/>
    <property type="molecule type" value="Genomic_DNA"/>
</dbReference>
<dbReference type="SUPFAM" id="SSF54637">
    <property type="entry name" value="Thioesterase/thiol ester dehydrase-isomerase"/>
    <property type="match status" value="1"/>
</dbReference>
<evidence type="ECO:0000313" key="1">
    <source>
        <dbReference type="EMBL" id="MBI6183727.1"/>
    </source>
</evidence>
<keyword evidence="2" id="KW-1185">Reference proteome</keyword>
<name>A0ABS0TZC6_SERPR</name>
<dbReference type="Proteomes" id="UP000639004">
    <property type="component" value="Unassembled WGS sequence"/>
</dbReference>
<comment type="caution">
    <text evidence="1">The sequence shown here is derived from an EMBL/GenBank/DDBJ whole genome shotgun (WGS) entry which is preliminary data.</text>
</comment>
<dbReference type="PANTHER" id="PTHR12475">
    <property type="match status" value="1"/>
</dbReference>
<gene>
    <name evidence="1" type="ORF">JEQ07_25515</name>
</gene>
<dbReference type="InterPro" id="IPR051490">
    <property type="entry name" value="THEM6_lcsJ_thioesterase"/>
</dbReference>
<sequence length="163" mass="19067">MNLYLRLIWILLSSRWKPRMSMEALTNRLTTRVWLNDIDVNLHMNNGRYMTVCDLNRVDLFIRTGLLALMLKQRWSPIVSQHTMDYKKALRPFQRYQVSMTITHWDERYFYAVHTFSVGERIVAQGTSQAVILGREGVVAPDVVVASVRQYQQAKHSEPTAPQ</sequence>
<dbReference type="Pfam" id="PF13279">
    <property type="entry name" value="4HBT_2"/>
    <property type="match status" value="1"/>
</dbReference>